<proteinExistence type="predicted"/>
<keyword evidence="2" id="KW-1185">Reference proteome</keyword>
<name>A0ACA9ML90_9GLOM</name>
<evidence type="ECO:0000313" key="2">
    <source>
        <dbReference type="Proteomes" id="UP000789702"/>
    </source>
</evidence>
<comment type="caution">
    <text evidence="1">The sequence shown here is derived from an EMBL/GenBank/DDBJ whole genome shotgun (WGS) entry which is preliminary data.</text>
</comment>
<feature type="non-terminal residue" evidence="1">
    <location>
        <position position="117"/>
    </location>
</feature>
<organism evidence="1 2">
    <name type="scientific">Dentiscutata heterogama</name>
    <dbReference type="NCBI Taxonomy" id="1316150"/>
    <lineage>
        <taxon>Eukaryota</taxon>
        <taxon>Fungi</taxon>
        <taxon>Fungi incertae sedis</taxon>
        <taxon>Mucoromycota</taxon>
        <taxon>Glomeromycotina</taxon>
        <taxon>Glomeromycetes</taxon>
        <taxon>Diversisporales</taxon>
        <taxon>Gigasporaceae</taxon>
        <taxon>Dentiscutata</taxon>
    </lineage>
</organism>
<reference evidence="1" key="1">
    <citation type="submission" date="2021-06" db="EMBL/GenBank/DDBJ databases">
        <authorList>
            <person name="Kallberg Y."/>
            <person name="Tangrot J."/>
            <person name="Rosling A."/>
        </authorList>
    </citation>
    <scope>NUCLEOTIDE SEQUENCE</scope>
    <source>
        <strain evidence="1">IL203A</strain>
    </source>
</reference>
<dbReference type="EMBL" id="CAJVPU010009892">
    <property type="protein sequence ID" value="CAG8599686.1"/>
    <property type="molecule type" value="Genomic_DNA"/>
</dbReference>
<protein>
    <submittedName>
        <fullName evidence="1">4541_t:CDS:1</fullName>
    </submittedName>
</protein>
<gene>
    <name evidence="1" type="ORF">DHETER_LOCUS7195</name>
</gene>
<sequence length="117" mass="12816">MTASAIAVGAATEVVGNSTNNEILESDAAIDGITCGVSEALGGLQIIGKITAINSDRNRLQEVFEGEYNTSKLFTMQPSSFEYLLLIIFNIIKQTLQRLAPEGFKREWKDAWKDTLC</sequence>
<accession>A0ACA9ML90</accession>
<dbReference type="Proteomes" id="UP000789702">
    <property type="component" value="Unassembled WGS sequence"/>
</dbReference>
<evidence type="ECO:0000313" key="1">
    <source>
        <dbReference type="EMBL" id="CAG8599686.1"/>
    </source>
</evidence>